<reference evidence="7 8" key="1">
    <citation type="submission" date="2020-09" db="EMBL/GenBank/DDBJ databases">
        <title>Novel species in genus Gordonia.</title>
        <authorList>
            <person name="Zhang G."/>
        </authorList>
    </citation>
    <scope>NUCLEOTIDE SEQUENCE [LARGE SCALE GENOMIC DNA]</scope>
    <source>
        <strain evidence="7 8">ON-33</strain>
    </source>
</reference>
<comment type="subcellular location">
    <subcellularLocation>
        <location evidence="1">Cell membrane</location>
        <topology evidence="1">Multi-pass membrane protein</topology>
    </subcellularLocation>
</comment>
<keyword evidence="8" id="KW-1185">Reference proteome</keyword>
<keyword evidence="5 6" id="KW-0472">Membrane</keyword>
<feature type="transmembrane region" description="Helical" evidence="6">
    <location>
        <begin position="47"/>
        <end position="65"/>
    </location>
</feature>
<gene>
    <name evidence="7" type="ORF">IDF66_21200</name>
</gene>
<evidence type="ECO:0000256" key="1">
    <source>
        <dbReference type="ARBA" id="ARBA00004651"/>
    </source>
</evidence>
<evidence type="ECO:0000313" key="7">
    <source>
        <dbReference type="EMBL" id="MBD1322102.1"/>
    </source>
</evidence>
<dbReference type="RefSeq" id="WP_164309825.1">
    <property type="nucleotide sequence ID" value="NZ_BAABAD010000004.1"/>
</dbReference>
<organism evidence="7 8">
    <name type="scientific">Gordonia hankookensis</name>
    <dbReference type="NCBI Taxonomy" id="589403"/>
    <lineage>
        <taxon>Bacteria</taxon>
        <taxon>Bacillati</taxon>
        <taxon>Actinomycetota</taxon>
        <taxon>Actinomycetes</taxon>
        <taxon>Mycobacteriales</taxon>
        <taxon>Gordoniaceae</taxon>
        <taxon>Gordonia</taxon>
    </lineage>
</organism>
<evidence type="ECO:0000256" key="3">
    <source>
        <dbReference type="ARBA" id="ARBA00022692"/>
    </source>
</evidence>
<dbReference type="EMBL" id="JACWMS010000005">
    <property type="protein sequence ID" value="MBD1322102.1"/>
    <property type="molecule type" value="Genomic_DNA"/>
</dbReference>
<comment type="caution">
    <text evidence="7">The sequence shown here is derived from an EMBL/GenBank/DDBJ whole genome shotgun (WGS) entry which is preliminary data.</text>
</comment>
<evidence type="ECO:0000313" key="8">
    <source>
        <dbReference type="Proteomes" id="UP000602395"/>
    </source>
</evidence>
<dbReference type="Proteomes" id="UP000602395">
    <property type="component" value="Unassembled WGS sequence"/>
</dbReference>
<evidence type="ECO:0000256" key="4">
    <source>
        <dbReference type="ARBA" id="ARBA00022989"/>
    </source>
</evidence>
<dbReference type="InterPro" id="IPR005171">
    <property type="entry name" value="Cyt_c_oxidase_su4_prok"/>
</dbReference>
<name>A0ABR7WH62_9ACTN</name>
<sequence length="99" mass="11101">MTNPTDSTIRSTSGRTVTWVWLILVAITIGSWWLAPAHHAAGLQPSVVITTAVLVITFIKSRLIIGYFMEVRTAPRWLRMATDSWLAVLFIAVFVIYLV</sequence>
<keyword evidence="2" id="KW-1003">Cell membrane</keyword>
<evidence type="ECO:0000256" key="2">
    <source>
        <dbReference type="ARBA" id="ARBA00022475"/>
    </source>
</evidence>
<keyword evidence="4 6" id="KW-1133">Transmembrane helix</keyword>
<keyword evidence="3 6" id="KW-0812">Transmembrane</keyword>
<protein>
    <submittedName>
        <fullName evidence="7">Cytochrome C oxidase subunit IV family protein</fullName>
    </submittedName>
</protein>
<evidence type="ECO:0000256" key="5">
    <source>
        <dbReference type="ARBA" id="ARBA00023136"/>
    </source>
</evidence>
<proteinExistence type="predicted"/>
<feature type="transmembrane region" description="Helical" evidence="6">
    <location>
        <begin position="77"/>
        <end position="98"/>
    </location>
</feature>
<dbReference type="Pfam" id="PF03626">
    <property type="entry name" value="COX4_pro"/>
    <property type="match status" value="1"/>
</dbReference>
<feature type="transmembrane region" description="Helical" evidence="6">
    <location>
        <begin position="16"/>
        <end position="35"/>
    </location>
</feature>
<accession>A0ABR7WH62</accession>
<evidence type="ECO:0000256" key="6">
    <source>
        <dbReference type="SAM" id="Phobius"/>
    </source>
</evidence>